<proteinExistence type="predicted"/>
<dbReference type="InterPro" id="IPR011852">
    <property type="entry name" value="TRAP_TAXI"/>
</dbReference>
<comment type="caution">
    <text evidence="2">The sequence shown here is derived from an EMBL/GenBank/DDBJ whole genome shotgun (WGS) entry which is preliminary data.</text>
</comment>
<gene>
    <name evidence="2" type="ORF">R2G56_03290</name>
</gene>
<evidence type="ECO:0000313" key="3">
    <source>
        <dbReference type="Proteomes" id="UP001185659"/>
    </source>
</evidence>
<dbReference type="Gene3D" id="3.40.190.10">
    <property type="entry name" value="Periplasmic binding protein-like II"/>
    <property type="match status" value="2"/>
</dbReference>
<dbReference type="EMBL" id="JAWLIP010000001">
    <property type="protein sequence ID" value="MDV6225301.1"/>
    <property type="molecule type" value="Genomic_DNA"/>
</dbReference>
<keyword evidence="1" id="KW-0732">Signal</keyword>
<dbReference type="InterPro" id="IPR006311">
    <property type="entry name" value="TAT_signal"/>
</dbReference>
<reference evidence="2 3" key="1">
    <citation type="submission" date="2023-10" db="EMBL/GenBank/DDBJ databases">
        <authorList>
            <person name="Venkata Ramana C."/>
            <person name="Sasikala C."/>
            <person name="Dhurka M."/>
        </authorList>
    </citation>
    <scope>NUCLEOTIDE SEQUENCE [LARGE SCALE GENOMIC DNA]</scope>
    <source>
        <strain evidence="2 3">KCTC 32151</strain>
    </source>
</reference>
<dbReference type="Pfam" id="PF16868">
    <property type="entry name" value="NMT1_3"/>
    <property type="match status" value="1"/>
</dbReference>
<dbReference type="InterPro" id="IPR019546">
    <property type="entry name" value="TAT_signal_bac_arc"/>
</dbReference>
<keyword evidence="3" id="KW-1185">Reference proteome</keyword>
<dbReference type="SUPFAM" id="SSF53850">
    <property type="entry name" value="Periplasmic binding protein-like II"/>
    <property type="match status" value="1"/>
</dbReference>
<protein>
    <submittedName>
        <fullName evidence="2">TAXI family TRAP transporter solute-binding subunit</fullName>
    </submittedName>
</protein>
<evidence type="ECO:0000313" key="2">
    <source>
        <dbReference type="EMBL" id="MDV6225301.1"/>
    </source>
</evidence>
<feature type="chain" id="PRO_5046511385" evidence="1">
    <location>
        <begin position="32"/>
        <end position="347"/>
    </location>
</feature>
<evidence type="ECO:0000256" key="1">
    <source>
        <dbReference type="SAM" id="SignalP"/>
    </source>
</evidence>
<dbReference type="NCBIfam" id="TIGR02122">
    <property type="entry name" value="TRAP_TAXI"/>
    <property type="match status" value="1"/>
</dbReference>
<accession>A0ABU4AGE4</accession>
<organism evidence="2 3">
    <name type="scientific">Nitratireductor aquimarinus</name>
    <dbReference type="NCBI Taxonomy" id="889300"/>
    <lineage>
        <taxon>Bacteria</taxon>
        <taxon>Pseudomonadati</taxon>
        <taxon>Pseudomonadota</taxon>
        <taxon>Alphaproteobacteria</taxon>
        <taxon>Hyphomicrobiales</taxon>
        <taxon>Phyllobacteriaceae</taxon>
        <taxon>Nitratireductor</taxon>
    </lineage>
</organism>
<dbReference type="CDD" id="cd13520">
    <property type="entry name" value="PBP2_TAXI_TRAP"/>
    <property type="match status" value="1"/>
</dbReference>
<dbReference type="RefSeq" id="WP_317560430.1">
    <property type="nucleotide sequence ID" value="NZ_JAWLIP010000001.1"/>
</dbReference>
<feature type="signal peptide" evidence="1">
    <location>
        <begin position="1"/>
        <end position="31"/>
    </location>
</feature>
<dbReference type="NCBIfam" id="TIGR01409">
    <property type="entry name" value="TAT_signal_seq"/>
    <property type="match status" value="1"/>
</dbReference>
<dbReference type="PANTHER" id="PTHR42941">
    <property type="entry name" value="SLL1037 PROTEIN"/>
    <property type="match status" value="1"/>
</dbReference>
<dbReference type="PROSITE" id="PS51318">
    <property type="entry name" value="TAT"/>
    <property type="match status" value="1"/>
</dbReference>
<dbReference type="PANTHER" id="PTHR42941:SF1">
    <property type="entry name" value="SLL1037 PROTEIN"/>
    <property type="match status" value="1"/>
</dbReference>
<name>A0ABU4AGE4_9HYPH</name>
<sequence length="347" mass="36721">MVYTINRRSFLKQVGAGVALGALPVSGVARAAGPDFLAIGAGPSGGVFNIIATGIADVLRNTYPDTIIDVQPGGSGPNLLRVQARQADLGLTSASNAWDAWQGKDPATPEAPIRKTRGLMSLMQSAIQIFVDANSDIHSLEDLRGKQISAGQPGQTSWLAFQALLDAHGMTIEDIEQDGGAMRELSWSESHNALRNGQLDAVMWLSLYPHPTVRETETARPIRTLSFDSAAIDRFMEATGGGYEKVTLPKGLYGGQSEPADTVGTTTFLFASDDMSDETARQIVEAIWTNRESFKSVHALLAGMSEETVGRGMAVPLHPGAAAFYEENGIPVSASMLSVDGSGSSKG</sequence>
<dbReference type="Proteomes" id="UP001185659">
    <property type="component" value="Unassembled WGS sequence"/>
</dbReference>